<dbReference type="InterPro" id="IPR021104">
    <property type="entry name" value="KfrA_DNA-bd_N"/>
</dbReference>
<keyword evidence="1" id="KW-0175">Coiled coil</keyword>
<gene>
    <name evidence="4" type="ORF">CFB84_43415</name>
</gene>
<evidence type="ECO:0000313" key="4">
    <source>
        <dbReference type="EMBL" id="OXI29639.1"/>
    </source>
</evidence>
<accession>A0A228HIB3</accession>
<dbReference type="Proteomes" id="UP000214600">
    <property type="component" value="Unassembled WGS sequence"/>
</dbReference>
<reference evidence="5" key="1">
    <citation type="submission" date="2017-06" db="EMBL/GenBank/DDBJ databases">
        <authorList>
            <person name="LiPuma J."/>
            <person name="Spilker T."/>
        </authorList>
    </citation>
    <scope>NUCLEOTIDE SEQUENCE [LARGE SCALE GENOMIC DNA]</scope>
    <source>
        <strain evidence="5">AU17325</strain>
    </source>
</reference>
<dbReference type="Pfam" id="PF11740">
    <property type="entry name" value="KfrA_N"/>
    <property type="match status" value="1"/>
</dbReference>
<dbReference type="EMBL" id="NKFA01000051">
    <property type="protein sequence ID" value="OXI29639.1"/>
    <property type="molecule type" value="Genomic_DNA"/>
</dbReference>
<evidence type="ECO:0000313" key="5">
    <source>
        <dbReference type="Proteomes" id="UP000214600"/>
    </source>
</evidence>
<feature type="region of interest" description="Disordered" evidence="2">
    <location>
        <begin position="299"/>
        <end position="337"/>
    </location>
</feature>
<proteinExistence type="predicted"/>
<sequence length="337" mass="36651">MDPSTVHEAQLQVEIDQLRAQFPNTQELYREVCVLLFFRHGITPTANRLYQLVRKGSMSAPAEALAKFWATLREKSRVRIEHADLPEDLQGAAGELVAALWQRAASAAEASLAALRDEVEEARLAAEASVATLRGDLERTEAALEQRSSALLASQVQVSELEQALAAAGATRSALEGEIARLQQDGRERESALAQTRADFAAELDKVRASAELAETRLQAAEKRALLEIERERSVASRLQRDLESAQQRIMRDGERAQGEIQALQAKLGDLRHHAGVLEGRLVALQASHDAQTQTIGALRQKSASATGRTPERRKPRRAAAGAVKSLRGARKGAAGT</sequence>
<evidence type="ECO:0000256" key="2">
    <source>
        <dbReference type="SAM" id="MobiDB-lite"/>
    </source>
</evidence>
<evidence type="ECO:0000256" key="1">
    <source>
        <dbReference type="SAM" id="Coils"/>
    </source>
</evidence>
<dbReference type="AlphaFoldDB" id="A0A228HIB3"/>
<feature type="compositionally biased region" description="Polar residues" evidence="2">
    <location>
        <begin position="299"/>
        <end position="308"/>
    </location>
</feature>
<reference evidence="4 5" key="2">
    <citation type="submission" date="2017-08" db="EMBL/GenBank/DDBJ databases">
        <title>WGS of novel Burkholderia cepaca complex species.</title>
        <authorList>
            <person name="Lipuma J."/>
            <person name="Spilker T."/>
        </authorList>
    </citation>
    <scope>NUCLEOTIDE SEQUENCE [LARGE SCALE GENOMIC DNA]</scope>
    <source>
        <strain evidence="4 5">AU17325</strain>
    </source>
</reference>
<comment type="caution">
    <text evidence="4">The sequence shown here is derived from an EMBL/GenBank/DDBJ whole genome shotgun (WGS) entry which is preliminary data.</text>
</comment>
<protein>
    <submittedName>
        <fullName evidence="4">ATPase</fullName>
    </submittedName>
</protein>
<dbReference type="RefSeq" id="WP_059889259.1">
    <property type="nucleotide sequence ID" value="NZ_CP091649.1"/>
</dbReference>
<feature type="coiled-coil region" evidence="1">
    <location>
        <begin position="158"/>
        <end position="256"/>
    </location>
</feature>
<organism evidence="4 5">
    <name type="scientific">Burkholderia aenigmatica</name>
    <dbReference type="NCBI Taxonomy" id="2015348"/>
    <lineage>
        <taxon>Bacteria</taxon>
        <taxon>Pseudomonadati</taxon>
        <taxon>Pseudomonadota</taxon>
        <taxon>Betaproteobacteria</taxon>
        <taxon>Burkholderiales</taxon>
        <taxon>Burkholderiaceae</taxon>
        <taxon>Burkholderia</taxon>
        <taxon>Burkholderia cepacia complex</taxon>
    </lineage>
</organism>
<feature type="domain" description="KfrA N-terminal DNA-binding" evidence="3">
    <location>
        <begin position="33"/>
        <end position="143"/>
    </location>
</feature>
<dbReference type="SUPFAM" id="SSF57997">
    <property type="entry name" value="Tropomyosin"/>
    <property type="match status" value="1"/>
</dbReference>
<evidence type="ECO:0000259" key="3">
    <source>
        <dbReference type="Pfam" id="PF11740"/>
    </source>
</evidence>
<dbReference type="OrthoDB" id="9178680at2"/>
<feature type="coiled-coil region" evidence="1">
    <location>
        <begin position="98"/>
        <end position="125"/>
    </location>
</feature>
<name>A0A228HIB3_9BURK</name>